<evidence type="ECO:0000313" key="2">
    <source>
        <dbReference type="EMBL" id="CAE8606614.1"/>
    </source>
</evidence>
<dbReference type="PANTHER" id="PTHR40624">
    <property type="entry name" value="BIOSYNTHESIS MONOOXYGENASE, PUTATIVE (AFU_ORTHOLOGUE AFUA_1G12025)-RELATED"/>
    <property type="match status" value="1"/>
</dbReference>
<proteinExistence type="predicted"/>
<dbReference type="PANTHER" id="PTHR40624:SF1">
    <property type="entry name" value="BIOSYNTHESIS MONOOXYGENASE, PUTATIVE (AFU_ORTHOLOGUE AFUA_1G12025)-RELATED"/>
    <property type="match status" value="1"/>
</dbReference>
<dbReference type="InterPro" id="IPR011008">
    <property type="entry name" value="Dimeric_a/b-barrel"/>
</dbReference>
<reference evidence="2" key="1">
    <citation type="submission" date="2021-02" db="EMBL/GenBank/DDBJ databases">
        <authorList>
            <person name="Dougan E. K."/>
            <person name="Rhodes N."/>
            <person name="Thang M."/>
            <person name="Chan C."/>
        </authorList>
    </citation>
    <scope>NUCLEOTIDE SEQUENCE</scope>
</reference>
<organism evidence="2 3">
    <name type="scientific">Polarella glacialis</name>
    <name type="common">Dinoflagellate</name>
    <dbReference type="NCBI Taxonomy" id="89957"/>
    <lineage>
        <taxon>Eukaryota</taxon>
        <taxon>Sar</taxon>
        <taxon>Alveolata</taxon>
        <taxon>Dinophyceae</taxon>
        <taxon>Suessiales</taxon>
        <taxon>Suessiaceae</taxon>
        <taxon>Polarella</taxon>
    </lineage>
</organism>
<dbReference type="Gene3D" id="3.30.70.100">
    <property type="match status" value="1"/>
</dbReference>
<dbReference type="OrthoDB" id="10011777at2759"/>
<protein>
    <recommendedName>
        <fullName evidence="1">ABM domain-containing protein</fullName>
    </recommendedName>
</protein>
<dbReference type="AlphaFoldDB" id="A0A813F8K1"/>
<dbReference type="SUPFAM" id="SSF54909">
    <property type="entry name" value="Dimeric alpha+beta barrel"/>
    <property type="match status" value="1"/>
</dbReference>
<comment type="caution">
    <text evidence="2">The sequence shown here is derived from an EMBL/GenBank/DDBJ whole genome shotgun (WGS) entry which is preliminary data.</text>
</comment>
<accession>A0A813F8K1</accession>
<evidence type="ECO:0000259" key="1">
    <source>
        <dbReference type="Pfam" id="PF03992"/>
    </source>
</evidence>
<dbReference type="Pfam" id="PF03992">
    <property type="entry name" value="ABM"/>
    <property type="match status" value="1"/>
</dbReference>
<gene>
    <name evidence="2" type="ORF">PGLA1383_LOCUS24595</name>
</gene>
<name>A0A813F8K1_POLGL</name>
<dbReference type="InterPro" id="IPR007138">
    <property type="entry name" value="ABM_dom"/>
</dbReference>
<sequence>MGESAPKAKPAWCLVVCLKFDSDEKVQTLTEVFKPFVSYMKEHEPTTLAFEMMHSDKDPLQVLVFERYADKDEAYLKIHRASEAFLAFRSTLASLDPVIDGHSYWEGSSGFFERAVL</sequence>
<feature type="domain" description="ABM" evidence="1">
    <location>
        <begin position="24"/>
        <end position="89"/>
    </location>
</feature>
<evidence type="ECO:0000313" key="3">
    <source>
        <dbReference type="Proteomes" id="UP000654075"/>
    </source>
</evidence>
<keyword evidence="3" id="KW-1185">Reference proteome</keyword>
<dbReference type="EMBL" id="CAJNNV010019550">
    <property type="protein sequence ID" value="CAE8606614.1"/>
    <property type="molecule type" value="Genomic_DNA"/>
</dbReference>
<dbReference type="Proteomes" id="UP000654075">
    <property type="component" value="Unassembled WGS sequence"/>
</dbReference>
<dbReference type="OMA" id="LMIFERY"/>